<dbReference type="EMBL" id="LT960614">
    <property type="protein sequence ID" value="SON54883.1"/>
    <property type="molecule type" value="Genomic_DNA"/>
</dbReference>
<dbReference type="NCBIfam" id="TIGR01563">
    <property type="entry name" value="gp16_SPP1"/>
    <property type="match status" value="1"/>
</dbReference>
<dbReference type="InterPro" id="IPR008767">
    <property type="entry name" value="Phage_SPP1_head-tail_adaptor"/>
</dbReference>
<dbReference type="AlphaFoldDB" id="A0A2C9D3S9"/>
<accession>A0A2C9D3S9</accession>
<sequence>MSEVVSIGALRHRLSVEEPVETADALGGATILHVVTGDTWAAIRAKSLAEKLDAADRLGGVVTHEIVLRADVSVRAGWRLSGGGRRFRVLSVASPNDGGGFLRCLAEEESG</sequence>
<keyword evidence="2" id="KW-1185">Reference proteome</keyword>
<dbReference type="KEGG" id="hdi:HDIA_1342"/>
<evidence type="ECO:0000313" key="2">
    <source>
        <dbReference type="Proteomes" id="UP000223606"/>
    </source>
</evidence>
<dbReference type="RefSeq" id="WP_099555466.1">
    <property type="nucleotide sequence ID" value="NZ_LT960614.1"/>
</dbReference>
<dbReference type="Gene3D" id="2.40.10.270">
    <property type="entry name" value="Bacteriophage SPP1 head-tail adaptor protein"/>
    <property type="match status" value="1"/>
</dbReference>
<gene>
    <name evidence="1" type="ORF">HDIA_1342</name>
</gene>
<organism evidence="1 2">
    <name type="scientific">Hartmannibacter diazotrophicus</name>
    <dbReference type="NCBI Taxonomy" id="1482074"/>
    <lineage>
        <taxon>Bacteria</taxon>
        <taxon>Pseudomonadati</taxon>
        <taxon>Pseudomonadota</taxon>
        <taxon>Alphaproteobacteria</taxon>
        <taxon>Hyphomicrobiales</taxon>
        <taxon>Pleomorphomonadaceae</taxon>
        <taxon>Hartmannibacter</taxon>
    </lineage>
</organism>
<protein>
    <submittedName>
        <fullName evidence="1">Bacteriophage head-tail adaptor</fullName>
    </submittedName>
</protein>
<dbReference type="Pfam" id="PF05521">
    <property type="entry name" value="Phage_HCP"/>
    <property type="match status" value="1"/>
</dbReference>
<evidence type="ECO:0000313" key="1">
    <source>
        <dbReference type="EMBL" id="SON54883.1"/>
    </source>
</evidence>
<proteinExistence type="predicted"/>
<reference evidence="2" key="1">
    <citation type="submission" date="2017-09" db="EMBL/GenBank/DDBJ databases">
        <title>Genome sequence of Nannocystis excedens DSM 71.</title>
        <authorList>
            <person name="Blom J."/>
        </authorList>
    </citation>
    <scope>NUCLEOTIDE SEQUENCE [LARGE SCALE GENOMIC DNA]</scope>
    <source>
        <strain evidence="2">type strain: E19</strain>
    </source>
</reference>
<dbReference type="OrthoDB" id="7570189at2"/>
<name>A0A2C9D3S9_9HYPH</name>
<dbReference type="InterPro" id="IPR038666">
    <property type="entry name" value="SSP1_head-tail_sf"/>
</dbReference>
<dbReference type="Proteomes" id="UP000223606">
    <property type="component" value="Chromosome 1"/>
</dbReference>